<evidence type="ECO:0000313" key="2">
    <source>
        <dbReference type="EMBL" id="KUG22006.1"/>
    </source>
</evidence>
<sequence length="301" mass="34488">MDVILGTTVAISTCSADNEFKIKYYLKDKGGNFVSSFGENEWLWPQDPFIVNKVLYIPLIGITPGDKEGEIFNFKVSGHKFARVKDFSAADPREWNYDYIDLTPALPSEIAAFAATSVVHDNYVYFYPFYVYSKDKIIVLGNILARIPESKIDNPVDSVEYYTKDGSWENKLNPEKVKVVLDACVSELSVRYHENEKKWVAVYLTTQNKGDKLLYQTADKLEGPWSEAKAFSLPVPEVDPKSNLYDKGNFCYAGKEHIEFSRDKNLVITYVCNSADDMQSQTSFLRRNLFLYRPVVREISY</sequence>
<name>A0A0W8FM48_9ZZZZ</name>
<dbReference type="Pfam" id="PF13810">
    <property type="entry name" value="DUF4185"/>
    <property type="match status" value="1"/>
</dbReference>
<comment type="caution">
    <text evidence="2">The sequence shown here is derived from an EMBL/GenBank/DDBJ whole genome shotgun (WGS) entry which is preliminary data.</text>
</comment>
<gene>
    <name evidence="2" type="ORF">ASZ90_008207</name>
</gene>
<dbReference type="InterPro" id="IPR025442">
    <property type="entry name" value="DUF4185"/>
</dbReference>
<proteinExistence type="predicted"/>
<feature type="domain" description="DUF4185" evidence="1">
    <location>
        <begin position="113"/>
        <end position="231"/>
    </location>
</feature>
<accession>A0A0W8FM48</accession>
<organism evidence="2">
    <name type="scientific">hydrocarbon metagenome</name>
    <dbReference type="NCBI Taxonomy" id="938273"/>
    <lineage>
        <taxon>unclassified sequences</taxon>
        <taxon>metagenomes</taxon>
        <taxon>ecological metagenomes</taxon>
    </lineage>
</organism>
<dbReference type="EMBL" id="LNQE01000996">
    <property type="protein sequence ID" value="KUG22006.1"/>
    <property type="molecule type" value="Genomic_DNA"/>
</dbReference>
<protein>
    <recommendedName>
        <fullName evidence="1">DUF4185 domain-containing protein</fullName>
    </recommendedName>
</protein>
<reference evidence="2" key="1">
    <citation type="journal article" date="2015" name="Proc. Natl. Acad. Sci. U.S.A.">
        <title>Networks of energetic and metabolic interactions define dynamics in microbial communities.</title>
        <authorList>
            <person name="Embree M."/>
            <person name="Liu J.K."/>
            <person name="Al-Bassam M.M."/>
            <person name="Zengler K."/>
        </authorList>
    </citation>
    <scope>NUCLEOTIDE SEQUENCE</scope>
</reference>
<evidence type="ECO:0000259" key="1">
    <source>
        <dbReference type="Pfam" id="PF13810"/>
    </source>
</evidence>
<dbReference type="AlphaFoldDB" id="A0A0W8FM48"/>